<proteinExistence type="predicted"/>
<dbReference type="PANTHER" id="PTHR33885">
    <property type="entry name" value="PHAGE SHOCK PROTEIN C"/>
    <property type="match status" value="1"/>
</dbReference>
<feature type="domain" description="Phage shock protein PspC N-terminal" evidence="7">
    <location>
        <begin position="105"/>
        <end position="161"/>
    </location>
</feature>
<evidence type="ECO:0000259" key="9">
    <source>
        <dbReference type="Pfam" id="PF22744"/>
    </source>
</evidence>
<dbReference type="Proteomes" id="UP000553459">
    <property type="component" value="Unassembled WGS sequence"/>
</dbReference>
<evidence type="ECO:0000256" key="2">
    <source>
        <dbReference type="ARBA" id="ARBA00022475"/>
    </source>
</evidence>
<dbReference type="InterPro" id="IPR052027">
    <property type="entry name" value="PspC"/>
</dbReference>
<organism evidence="10 11">
    <name type="scientific">Elizabethkingia argenteiflava</name>
    <dbReference type="NCBI Taxonomy" id="2681556"/>
    <lineage>
        <taxon>Bacteria</taxon>
        <taxon>Pseudomonadati</taxon>
        <taxon>Bacteroidota</taxon>
        <taxon>Flavobacteriia</taxon>
        <taxon>Flavobacteriales</taxon>
        <taxon>Weeksellaceae</taxon>
        <taxon>Elizabethkingia</taxon>
    </lineage>
</organism>
<name>A0A845PUQ2_9FLAO</name>
<evidence type="ECO:0000256" key="6">
    <source>
        <dbReference type="SAM" id="Phobius"/>
    </source>
</evidence>
<dbReference type="InterPro" id="IPR054321">
    <property type="entry name" value="PspC-rel_TM"/>
</dbReference>
<dbReference type="AlphaFoldDB" id="A0A845PUQ2"/>
<dbReference type="PANTHER" id="PTHR33885:SF3">
    <property type="entry name" value="PHAGE SHOCK PROTEIN C"/>
    <property type="match status" value="1"/>
</dbReference>
<feature type="transmembrane region" description="Helical" evidence="6">
    <location>
        <begin position="267"/>
        <end position="291"/>
    </location>
</feature>
<reference evidence="10 11" key="1">
    <citation type="submission" date="2019-11" db="EMBL/GenBank/DDBJ databases">
        <title>Characterization of Elizabethkingia argenteiflava sp. nov., isolated from inner surface of Soybean Pods.</title>
        <authorList>
            <person name="Mo S."/>
        </authorList>
    </citation>
    <scope>NUCLEOTIDE SEQUENCE [LARGE SCALE GENOMIC DNA]</scope>
    <source>
        <strain evidence="10 11">YB22</strain>
    </source>
</reference>
<feature type="domain" description="PspC-related transmembrane region" evidence="8">
    <location>
        <begin position="205"/>
        <end position="325"/>
    </location>
</feature>
<dbReference type="RefSeq" id="WP_166519666.1">
    <property type="nucleotide sequence ID" value="NZ_JAAABJ010000523.1"/>
</dbReference>
<dbReference type="Pfam" id="PF22744">
    <property type="entry name" value="Toast-rack_PspC-Cterm"/>
    <property type="match status" value="1"/>
</dbReference>
<protein>
    <submittedName>
        <fullName evidence="10">PspC domain-containing protein</fullName>
    </submittedName>
</protein>
<dbReference type="Pfam" id="PF22571">
    <property type="entry name" value="LiaI-LiaF-TM_PspC"/>
    <property type="match status" value="1"/>
</dbReference>
<keyword evidence="4 6" id="KW-1133">Transmembrane helix</keyword>
<evidence type="ECO:0000313" key="11">
    <source>
        <dbReference type="Proteomes" id="UP000553459"/>
    </source>
</evidence>
<feature type="transmembrane region" description="Helical" evidence="6">
    <location>
        <begin position="303"/>
        <end position="325"/>
    </location>
</feature>
<accession>A0A845PUQ2</accession>
<evidence type="ECO:0000256" key="3">
    <source>
        <dbReference type="ARBA" id="ARBA00022692"/>
    </source>
</evidence>
<evidence type="ECO:0000259" key="8">
    <source>
        <dbReference type="Pfam" id="PF22571"/>
    </source>
</evidence>
<comment type="subcellular location">
    <subcellularLocation>
        <location evidence="1">Cell membrane</location>
        <topology evidence="1">Single-pass membrane protein</topology>
    </subcellularLocation>
</comment>
<feature type="transmembrane region" description="Helical" evidence="6">
    <location>
        <begin position="214"/>
        <end position="247"/>
    </location>
</feature>
<evidence type="ECO:0000256" key="1">
    <source>
        <dbReference type="ARBA" id="ARBA00004162"/>
    </source>
</evidence>
<evidence type="ECO:0000313" key="10">
    <source>
        <dbReference type="EMBL" id="NAW51385.1"/>
    </source>
</evidence>
<keyword evidence="11" id="KW-1185">Reference proteome</keyword>
<feature type="transmembrane region" description="Helical" evidence="6">
    <location>
        <begin position="132"/>
        <end position="162"/>
    </location>
</feature>
<dbReference type="InterPro" id="IPR054319">
    <property type="entry name" value="PspC-rel_ToastRack"/>
</dbReference>
<evidence type="ECO:0000256" key="4">
    <source>
        <dbReference type="ARBA" id="ARBA00022989"/>
    </source>
</evidence>
<keyword evidence="5 6" id="KW-0472">Membrane</keyword>
<gene>
    <name evidence="10" type="ORF">GNY06_08320</name>
</gene>
<evidence type="ECO:0000256" key="5">
    <source>
        <dbReference type="ARBA" id="ARBA00023136"/>
    </source>
</evidence>
<dbReference type="EMBL" id="JAAABJ010000523">
    <property type="protein sequence ID" value="NAW51385.1"/>
    <property type="molecule type" value="Genomic_DNA"/>
</dbReference>
<dbReference type="InterPro" id="IPR007168">
    <property type="entry name" value="Phageshock_PspC_N"/>
</dbReference>
<comment type="caution">
    <text evidence="10">The sequence shown here is derived from an EMBL/GenBank/DDBJ whole genome shotgun (WGS) entry which is preliminary data.</text>
</comment>
<keyword evidence="3 6" id="KW-0812">Transmembrane</keyword>
<dbReference type="Pfam" id="PF04024">
    <property type="entry name" value="PspC"/>
    <property type="match status" value="1"/>
</dbReference>
<keyword evidence="2" id="KW-1003">Cell membrane</keyword>
<feature type="domain" description="PspC-related ToastRack" evidence="9">
    <location>
        <begin position="379"/>
        <end position="456"/>
    </location>
</feature>
<sequence>MNKTLSIGLAGFSFIIEEHAYIKLNDYLSALQRSMEPDETQEIMQDIETRIVEIFKDRLGKREVVTDQDVEVVIALIGTPEQIDEQEQEYTSKEKINPSALSSRRQLFRDPETKKIGGVSGGLASYLGVDIVWIRLLFVALFFLRGFGLLAYIILWIVVPIAKTTSELLKMKGKPLNFDNLKGQSSKTSQTVQYSSGNTNKITSKQLEKAAKIVLKLIASVLGLCTTVLAVFFFLGSLAVLSGGFSFGSGAVDIPKNINFYFTDRMIGSSIIFVGFLSLFIPAIILTLVSLKLFSLNLKIKHTNYLIGMLVVSWIILLLFVSYSISKTNFRFNGYNQEIENISLNTKSDSIILDSKKVLIPENFEAYILDIYSDRKTIFKKDYPHIEIEKTRIKNPYLIIEKSANGYNKPLQMNVPVEVSQNRIIFPNYFSYSYGNRFRGYRVKYKLVVPDHVKITKFPGAHLSIEDEDNDFDEDDKSLNNLLNEDDIVESIILKDKEKNENIHQP</sequence>
<dbReference type="GO" id="GO:0005886">
    <property type="term" value="C:plasma membrane"/>
    <property type="evidence" value="ECO:0007669"/>
    <property type="project" value="UniProtKB-SubCell"/>
</dbReference>
<evidence type="ECO:0000259" key="7">
    <source>
        <dbReference type="Pfam" id="PF04024"/>
    </source>
</evidence>